<dbReference type="OrthoDB" id="146752at2759"/>
<dbReference type="AlphaFoldDB" id="A0A8T1VGM4"/>
<keyword evidence="1" id="KW-0175">Coiled coil</keyword>
<accession>A0A8T1VGM4</accession>
<sequence length="169" mass="19181">MREPEMSRSTEGALAEQALRVARQQAADIQAAMLARDDQERARLQAYDQAMYAQAAGQEMNRGRGHGLRLYQIQEQHAQDLASYCQEVEAQVARERVASHREVEANARDAERLRVEAAAAAEAAATRARQEEAQSKRELEYQLREAHVRQTLETEHQEAQEAEIKALRE</sequence>
<reference evidence="2" key="1">
    <citation type="submission" date="2021-02" db="EMBL/GenBank/DDBJ databases">
        <authorList>
            <person name="Palmer J.M."/>
        </authorList>
    </citation>
    <scope>NUCLEOTIDE SEQUENCE</scope>
    <source>
        <strain evidence="2">SCRP734</strain>
    </source>
</reference>
<dbReference type="EMBL" id="JAGDFM010000312">
    <property type="protein sequence ID" value="KAG7380096.1"/>
    <property type="molecule type" value="Genomic_DNA"/>
</dbReference>
<gene>
    <name evidence="2" type="ORF">PHYPSEUDO_007802</name>
</gene>
<keyword evidence="3" id="KW-1185">Reference proteome</keyword>
<name>A0A8T1VGM4_9STRA</name>
<proteinExistence type="predicted"/>
<dbReference type="Proteomes" id="UP000694044">
    <property type="component" value="Unassembled WGS sequence"/>
</dbReference>
<evidence type="ECO:0000313" key="3">
    <source>
        <dbReference type="Proteomes" id="UP000694044"/>
    </source>
</evidence>
<evidence type="ECO:0000256" key="1">
    <source>
        <dbReference type="SAM" id="Coils"/>
    </source>
</evidence>
<protein>
    <submittedName>
        <fullName evidence="2">Uncharacterized protein</fullName>
    </submittedName>
</protein>
<organism evidence="2 3">
    <name type="scientific">Phytophthora pseudosyringae</name>
    <dbReference type="NCBI Taxonomy" id="221518"/>
    <lineage>
        <taxon>Eukaryota</taxon>
        <taxon>Sar</taxon>
        <taxon>Stramenopiles</taxon>
        <taxon>Oomycota</taxon>
        <taxon>Peronosporomycetes</taxon>
        <taxon>Peronosporales</taxon>
        <taxon>Peronosporaceae</taxon>
        <taxon>Phytophthora</taxon>
    </lineage>
</organism>
<comment type="caution">
    <text evidence="2">The sequence shown here is derived from an EMBL/GenBank/DDBJ whole genome shotgun (WGS) entry which is preliminary data.</text>
</comment>
<feature type="coiled-coil region" evidence="1">
    <location>
        <begin position="118"/>
        <end position="169"/>
    </location>
</feature>
<evidence type="ECO:0000313" key="2">
    <source>
        <dbReference type="EMBL" id="KAG7380096.1"/>
    </source>
</evidence>